<keyword evidence="9" id="KW-0521">NADP</keyword>
<dbReference type="GO" id="GO:0016779">
    <property type="term" value="F:nucleotidyltransferase activity"/>
    <property type="evidence" value="ECO:0007669"/>
    <property type="project" value="UniProtKB-KW"/>
</dbReference>
<keyword evidence="7" id="KW-0677">Repeat</keyword>
<dbReference type="GO" id="GO:0005634">
    <property type="term" value="C:nucleus"/>
    <property type="evidence" value="ECO:0007669"/>
    <property type="project" value="TreeGrafter"/>
</dbReference>
<dbReference type="PANTHER" id="PTHR24113:SF12">
    <property type="entry name" value="RAN GTPASE-ACTIVATING PROTEIN 1"/>
    <property type="match status" value="1"/>
</dbReference>
<evidence type="ECO:0000256" key="1">
    <source>
        <dbReference type="ARBA" id="ARBA00009558"/>
    </source>
</evidence>
<dbReference type="InterPro" id="IPR032675">
    <property type="entry name" value="LRR_dom_sf"/>
</dbReference>
<dbReference type="InterPro" id="IPR001611">
    <property type="entry name" value="Leu-rich_rpt"/>
</dbReference>
<dbReference type="GO" id="GO:0048471">
    <property type="term" value="C:perinuclear region of cytoplasm"/>
    <property type="evidence" value="ECO:0007669"/>
    <property type="project" value="TreeGrafter"/>
</dbReference>
<dbReference type="GO" id="GO:0031267">
    <property type="term" value="F:small GTPase binding"/>
    <property type="evidence" value="ECO:0007669"/>
    <property type="project" value="TreeGrafter"/>
</dbReference>
<reference evidence="10" key="1">
    <citation type="submission" date="2021-02" db="EMBL/GenBank/DDBJ databases">
        <authorList>
            <person name="Nowell W R."/>
        </authorList>
    </citation>
    <scope>NUCLEOTIDE SEQUENCE</scope>
</reference>
<dbReference type="InterPro" id="IPR000768">
    <property type="entry name" value="ART"/>
</dbReference>
<keyword evidence="3" id="KW-0433">Leucine-rich repeat</keyword>
<keyword evidence="11" id="KW-1185">Reference proteome</keyword>
<evidence type="ECO:0000256" key="3">
    <source>
        <dbReference type="ARBA" id="ARBA00022614"/>
    </source>
</evidence>
<keyword evidence="9" id="KW-0520">NAD</keyword>
<dbReference type="Proteomes" id="UP000663828">
    <property type="component" value="Unassembled WGS sequence"/>
</dbReference>
<dbReference type="SMART" id="SM00368">
    <property type="entry name" value="LRR_RI"/>
    <property type="match status" value="5"/>
</dbReference>
<evidence type="ECO:0000256" key="5">
    <source>
        <dbReference type="ARBA" id="ARBA00022679"/>
    </source>
</evidence>
<name>A0A814IPT2_ADIRI</name>
<evidence type="ECO:0000256" key="4">
    <source>
        <dbReference type="ARBA" id="ARBA00022676"/>
    </source>
</evidence>
<keyword evidence="4 9" id="KW-0328">Glycosyltransferase</keyword>
<dbReference type="Gene3D" id="3.80.10.10">
    <property type="entry name" value="Ribonuclease Inhibitor"/>
    <property type="match status" value="1"/>
</dbReference>
<evidence type="ECO:0000313" key="11">
    <source>
        <dbReference type="Proteomes" id="UP000663828"/>
    </source>
</evidence>
<comment type="catalytic activity">
    <reaction evidence="8 9">
        <text>L-arginyl-[protein] + NAD(+) = N(omega)-(ADP-D-ribosyl)-L-arginyl-[protein] + nicotinamide + H(+)</text>
        <dbReference type="Rhea" id="RHEA:19149"/>
        <dbReference type="Rhea" id="RHEA-COMP:10532"/>
        <dbReference type="Rhea" id="RHEA-COMP:15087"/>
        <dbReference type="ChEBI" id="CHEBI:15378"/>
        <dbReference type="ChEBI" id="CHEBI:17154"/>
        <dbReference type="ChEBI" id="CHEBI:29965"/>
        <dbReference type="ChEBI" id="CHEBI:57540"/>
        <dbReference type="ChEBI" id="CHEBI:142554"/>
        <dbReference type="EC" id="2.4.2.31"/>
    </reaction>
</comment>
<organism evidence="10 11">
    <name type="scientific">Adineta ricciae</name>
    <name type="common">Rotifer</name>
    <dbReference type="NCBI Taxonomy" id="249248"/>
    <lineage>
        <taxon>Eukaryota</taxon>
        <taxon>Metazoa</taxon>
        <taxon>Spiralia</taxon>
        <taxon>Gnathifera</taxon>
        <taxon>Rotifera</taxon>
        <taxon>Eurotatoria</taxon>
        <taxon>Bdelloidea</taxon>
        <taxon>Adinetida</taxon>
        <taxon>Adinetidae</taxon>
        <taxon>Adineta</taxon>
    </lineage>
</organism>
<dbReference type="EC" id="2.4.2.31" evidence="9"/>
<dbReference type="Pfam" id="PF01129">
    <property type="entry name" value="ART"/>
    <property type="match status" value="1"/>
</dbReference>
<dbReference type="Gene3D" id="3.90.176.10">
    <property type="entry name" value="Toxin ADP-ribosyltransferase, Chain A, domain 1"/>
    <property type="match status" value="1"/>
</dbReference>
<dbReference type="GO" id="GO:0005096">
    <property type="term" value="F:GTPase activator activity"/>
    <property type="evidence" value="ECO:0007669"/>
    <property type="project" value="UniProtKB-KW"/>
</dbReference>
<keyword evidence="6" id="KW-0548">Nucleotidyltransferase</keyword>
<dbReference type="SUPFAM" id="SSF52047">
    <property type="entry name" value="RNI-like"/>
    <property type="match status" value="1"/>
</dbReference>
<evidence type="ECO:0000256" key="9">
    <source>
        <dbReference type="RuleBase" id="RU361228"/>
    </source>
</evidence>
<gene>
    <name evidence="10" type="ORF">XAT740_LOCUS14570</name>
</gene>
<proteinExistence type="inferred from homology"/>
<protein>
    <recommendedName>
        <fullName evidence="9">NAD(P)(+)--arginine ADP-ribosyltransferase</fullName>
        <ecNumber evidence="9">2.4.2.31</ecNumber>
    </recommendedName>
    <alternativeName>
        <fullName evidence="9">Mono(ADP-ribosyl)transferase</fullName>
    </alternativeName>
</protein>
<evidence type="ECO:0000256" key="2">
    <source>
        <dbReference type="ARBA" id="ARBA00022468"/>
    </source>
</evidence>
<evidence type="ECO:0000313" key="10">
    <source>
        <dbReference type="EMBL" id="CAF1027529.1"/>
    </source>
</evidence>
<comment type="similarity">
    <text evidence="1 9">Belongs to the Arg-specific ADP-ribosyltransferase family.</text>
</comment>
<evidence type="ECO:0000256" key="8">
    <source>
        <dbReference type="ARBA" id="ARBA00047597"/>
    </source>
</evidence>
<dbReference type="Pfam" id="PF13516">
    <property type="entry name" value="LRR_6"/>
    <property type="match status" value="3"/>
</dbReference>
<dbReference type="SUPFAM" id="SSF56399">
    <property type="entry name" value="ADP-ribosylation"/>
    <property type="match status" value="1"/>
</dbReference>
<dbReference type="PANTHER" id="PTHR24113">
    <property type="entry name" value="RAN GTPASE-ACTIVATING PROTEIN 1"/>
    <property type="match status" value="1"/>
</dbReference>
<dbReference type="AlphaFoldDB" id="A0A814IPT2"/>
<keyword evidence="2" id="KW-0343">GTPase activation</keyword>
<sequence>MASAATPEQEYEVSPFQGYTEQPLVSLKEAVEPLRAAVRDIDKMLRRVQQQCSEIQDDLSADELGSILLYTLAWEKPQSSFRSILNRTIRSLVRESLRPWFLYLRLFINALSKLPSIPFHTVYRGSTENLLDDYSNGERIIWWNFVSCKSSLKLVKESCSEDDLRTILIIECGIAKDISKYSEKENEILLYPARQFQVISTIQSNNHLRLIQLREIQSQRPLIEIASIIVNEQPKLLPSKSRLEYLINQYPGQDQITLIKQQVTDADIPMIVKDAIKKKKCRALLLSENSITAAGLLILVAELKTNKSLDFLSLSCNRLCDKGVIPLANVLAANVSRITALSLHSTNITDKSVQHLCDMLETNKCLTWLHLGMNKISNEGVKLLANTLSHRNKTLEALDLSKNAAIDDSCIDFLEEMFKNEITLNTLWIHHCKLTLDGNNRLQHVIRSCRRFFILTV</sequence>
<evidence type="ECO:0000256" key="7">
    <source>
        <dbReference type="ARBA" id="ARBA00022737"/>
    </source>
</evidence>
<dbReference type="GO" id="GO:0006913">
    <property type="term" value="P:nucleocytoplasmic transport"/>
    <property type="evidence" value="ECO:0007669"/>
    <property type="project" value="TreeGrafter"/>
</dbReference>
<comment type="caution">
    <text evidence="10">The sequence shown here is derived from an EMBL/GenBank/DDBJ whole genome shotgun (WGS) entry which is preliminary data.</text>
</comment>
<dbReference type="GO" id="GO:0106274">
    <property type="term" value="F:NAD+-protein-arginine ADP-ribosyltransferase activity"/>
    <property type="evidence" value="ECO:0007669"/>
    <property type="project" value="UniProtKB-EC"/>
</dbReference>
<keyword evidence="5 9" id="KW-0808">Transferase</keyword>
<dbReference type="EMBL" id="CAJNOR010000878">
    <property type="protein sequence ID" value="CAF1027529.1"/>
    <property type="molecule type" value="Genomic_DNA"/>
</dbReference>
<evidence type="ECO:0000256" key="6">
    <source>
        <dbReference type="ARBA" id="ARBA00022695"/>
    </source>
</evidence>
<dbReference type="PROSITE" id="PS51996">
    <property type="entry name" value="TR_MART"/>
    <property type="match status" value="1"/>
</dbReference>
<accession>A0A814IPT2</accession>
<dbReference type="InterPro" id="IPR027038">
    <property type="entry name" value="RanGap"/>
</dbReference>
<dbReference type="GO" id="GO:0005829">
    <property type="term" value="C:cytosol"/>
    <property type="evidence" value="ECO:0007669"/>
    <property type="project" value="TreeGrafter"/>
</dbReference>